<dbReference type="InterPro" id="IPR051334">
    <property type="entry name" value="SRPK"/>
</dbReference>
<dbReference type="GO" id="GO:0005524">
    <property type="term" value="F:ATP binding"/>
    <property type="evidence" value="ECO:0007669"/>
    <property type="project" value="UniProtKB-KW"/>
</dbReference>
<evidence type="ECO:0000256" key="6">
    <source>
        <dbReference type="ARBA" id="ARBA00022840"/>
    </source>
</evidence>
<feature type="domain" description="Protein kinase" evidence="9">
    <location>
        <begin position="65"/>
        <end position="473"/>
    </location>
</feature>
<evidence type="ECO:0000256" key="5">
    <source>
        <dbReference type="ARBA" id="ARBA00022777"/>
    </source>
</evidence>
<organism evidence="10 11">
    <name type="scientific">Arthroderma benhamiae (strain ATCC MYA-4681 / CBS 112371)</name>
    <name type="common">Trichophyton mentagrophytes</name>
    <dbReference type="NCBI Taxonomy" id="663331"/>
    <lineage>
        <taxon>Eukaryota</taxon>
        <taxon>Fungi</taxon>
        <taxon>Dikarya</taxon>
        <taxon>Ascomycota</taxon>
        <taxon>Pezizomycotina</taxon>
        <taxon>Eurotiomycetes</taxon>
        <taxon>Eurotiomycetidae</taxon>
        <taxon>Onygenales</taxon>
        <taxon>Arthrodermataceae</taxon>
        <taxon>Trichophyton</taxon>
    </lineage>
</organism>
<dbReference type="AlphaFoldDB" id="D4B2U0"/>
<keyword evidence="4" id="KW-0547">Nucleotide-binding</keyword>
<dbReference type="InterPro" id="IPR011009">
    <property type="entry name" value="Kinase-like_dom_sf"/>
</dbReference>
<evidence type="ECO:0000313" key="10">
    <source>
        <dbReference type="EMBL" id="EFE30401.1"/>
    </source>
</evidence>
<dbReference type="Gene3D" id="1.10.510.10">
    <property type="entry name" value="Transferase(Phosphotransferase) domain 1"/>
    <property type="match status" value="1"/>
</dbReference>
<dbReference type="OMA" id="CHNDFGA"/>
<dbReference type="GO" id="GO:0000245">
    <property type="term" value="P:spliceosomal complex assembly"/>
    <property type="evidence" value="ECO:0007669"/>
    <property type="project" value="TreeGrafter"/>
</dbReference>
<dbReference type="STRING" id="663331.D4B2U0"/>
<dbReference type="PANTHER" id="PTHR47634">
    <property type="entry name" value="PROTEIN KINASE DOMAIN-CONTAINING PROTEIN-RELATED"/>
    <property type="match status" value="1"/>
</dbReference>
<keyword evidence="3" id="KW-0808">Transferase</keyword>
<dbReference type="GO" id="GO:0004674">
    <property type="term" value="F:protein serine/threonine kinase activity"/>
    <property type="evidence" value="ECO:0007669"/>
    <property type="project" value="UniProtKB-KW"/>
</dbReference>
<dbReference type="EC" id="2.7.11.1" evidence="1"/>
<proteinExistence type="predicted"/>
<dbReference type="GO" id="GO:0005737">
    <property type="term" value="C:cytoplasm"/>
    <property type="evidence" value="ECO:0007669"/>
    <property type="project" value="TreeGrafter"/>
</dbReference>
<protein>
    <recommendedName>
        <fullName evidence="1">non-specific serine/threonine protein kinase</fullName>
        <ecNumber evidence="1">2.7.11.1</ecNumber>
    </recommendedName>
</protein>
<reference evidence="11" key="1">
    <citation type="journal article" date="2011" name="Genome Biol.">
        <title>Comparative and functional genomics provide insights into the pathogenicity of dermatophytic fungi.</title>
        <authorList>
            <person name="Burmester A."/>
            <person name="Shelest E."/>
            <person name="Gloeckner G."/>
            <person name="Heddergott C."/>
            <person name="Schindler S."/>
            <person name="Staib P."/>
            <person name="Heidel A."/>
            <person name="Felder M."/>
            <person name="Petzold A."/>
            <person name="Szafranski K."/>
            <person name="Feuermann M."/>
            <person name="Pedruzzi I."/>
            <person name="Priebe S."/>
            <person name="Groth M."/>
            <person name="Winkler R."/>
            <person name="Li W."/>
            <person name="Kniemeyer O."/>
            <person name="Schroeckh V."/>
            <person name="Hertweck C."/>
            <person name="Hube B."/>
            <person name="White T.C."/>
            <person name="Platzer M."/>
            <person name="Guthke R."/>
            <person name="Heitman J."/>
            <person name="Woestemeyer J."/>
            <person name="Zipfel P.F."/>
            <person name="Monod M."/>
            <person name="Brakhage A.A."/>
        </authorList>
    </citation>
    <scope>NUCLEOTIDE SEQUENCE [LARGE SCALE GENOMIC DNA]</scope>
    <source>
        <strain evidence="11">ATCC MYA-4681 / CBS 112371</strain>
    </source>
</reference>
<dbReference type="eggNOG" id="KOG1290">
    <property type="taxonomic scope" value="Eukaryota"/>
</dbReference>
<dbReference type="Pfam" id="PF00069">
    <property type="entry name" value="Pkinase"/>
    <property type="match status" value="1"/>
</dbReference>
<comment type="catalytic activity">
    <reaction evidence="8">
        <text>L-seryl-[protein] + ATP = O-phospho-L-seryl-[protein] + ADP + H(+)</text>
        <dbReference type="Rhea" id="RHEA:17989"/>
        <dbReference type="Rhea" id="RHEA-COMP:9863"/>
        <dbReference type="Rhea" id="RHEA-COMP:11604"/>
        <dbReference type="ChEBI" id="CHEBI:15378"/>
        <dbReference type="ChEBI" id="CHEBI:29999"/>
        <dbReference type="ChEBI" id="CHEBI:30616"/>
        <dbReference type="ChEBI" id="CHEBI:83421"/>
        <dbReference type="ChEBI" id="CHEBI:456216"/>
        <dbReference type="EC" id="2.7.11.1"/>
    </reaction>
</comment>
<dbReference type="RefSeq" id="XP_003011041.1">
    <property type="nucleotide sequence ID" value="XM_003010995.1"/>
</dbReference>
<keyword evidence="6" id="KW-0067">ATP-binding</keyword>
<dbReference type="SMART" id="SM00220">
    <property type="entry name" value="S_TKc"/>
    <property type="match status" value="1"/>
</dbReference>
<evidence type="ECO:0000256" key="4">
    <source>
        <dbReference type="ARBA" id="ARBA00022741"/>
    </source>
</evidence>
<gene>
    <name evidence="10" type="ORF">ARB_02773</name>
</gene>
<keyword evidence="5" id="KW-0418">Kinase</keyword>
<sequence length="478" mass="54772">MSFLRQMASQSRRTMFTIKKSPWKIPSSQGPSLPQHELVDEEICPGYNPASFYPAQPGEVLIKKFQLLNKIGWGSQSTVWLARNISRNKWQSEQIVAVKITNNNNVEEAHHEKEIEYHIAHLNPKHRGHLILRTCLDAFELIGPKGKHMCLVYEPMREPLWIFQKRFISRQIPLPIAKTYIFFLLVGLDYLHSECKIVHTGDTLSPLYLRFTSTNTSLDLKLDNILMSFESDEILTSFVKKKQQMECKLDEKSGQTIYRCNNDFGPLNGKQFTNLIPKITDFGLSTRLDGSNQLSSYPIQPDYYRAPEVILGCGWNEKADIWNFGVLHLSLISLSDKLWNILGGKELFQQVHDQNGLYDAKSHLAEMIALLGAPPIALIARSKAGSGNNWPQHVTSKTGKLCNNPQEFFDGPFFCSEGEFYHNELIPSRKLESTIPFLEERERDAFLSFASQMLSWDPDQRKTARELIDHPFLKLGDK</sequence>
<evidence type="ECO:0000256" key="7">
    <source>
        <dbReference type="ARBA" id="ARBA00047899"/>
    </source>
</evidence>
<dbReference type="SUPFAM" id="SSF56112">
    <property type="entry name" value="Protein kinase-like (PK-like)"/>
    <property type="match status" value="1"/>
</dbReference>
<dbReference type="EMBL" id="ABSU01000030">
    <property type="protein sequence ID" value="EFE30401.1"/>
    <property type="molecule type" value="Genomic_DNA"/>
</dbReference>
<keyword evidence="2" id="KW-0723">Serine/threonine-protein kinase</keyword>
<dbReference type="GO" id="GO:0005634">
    <property type="term" value="C:nucleus"/>
    <property type="evidence" value="ECO:0007669"/>
    <property type="project" value="TreeGrafter"/>
</dbReference>
<evidence type="ECO:0000256" key="8">
    <source>
        <dbReference type="ARBA" id="ARBA00048679"/>
    </source>
</evidence>
<comment type="caution">
    <text evidence="10">The sequence shown here is derived from an EMBL/GenBank/DDBJ whole genome shotgun (WGS) entry which is preliminary data.</text>
</comment>
<dbReference type="HOGENOM" id="CLU_000288_81_1_1"/>
<dbReference type="PANTHER" id="PTHR47634:SF9">
    <property type="entry name" value="PROTEIN KINASE DOMAIN-CONTAINING PROTEIN-RELATED"/>
    <property type="match status" value="1"/>
</dbReference>
<keyword evidence="11" id="KW-1185">Reference proteome</keyword>
<evidence type="ECO:0000259" key="9">
    <source>
        <dbReference type="PROSITE" id="PS50011"/>
    </source>
</evidence>
<dbReference type="InterPro" id="IPR000719">
    <property type="entry name" value="Prot_kinase_dom"/>
</dbReference>
<comment type="catalytic activity">
    <reaction evidence="7">
        <text>L-threonyl-[protein] + ATP = O-phospho-L-threonyl-[protein] + ADP + H(+)</text>
        <dbReference type="Rhea" id="RHEA:46608"/>
        <dbReference type="Rhea" id="RHEA-COMP:11060"/>
        <dbReference type="Rhea" id="RHEA-COMP:11605"/>
        <dbReference type="ChEBI" id="CHEBI:15378"/>
        <dbReference type="ChEBI" id="CHEBI:30013"/>
        <dbReference type="ChEBI" id="CHEBI:30616"/>
        <dbReference type="ChEBI" id="CHEBI:61977"/>
        <dbReference type="ChEBI" id="CHEBI:456216"/>
        <dbReference type="EC" id="2.7.11.1"/>
    </reaction>
</comment>
<evidence type="ECO:0000256" key="2">
    <source>
        <dbReference type="ARBA" id="ARBA00022527"/>
    </source>
</evidence>
<dbReference type="PROSITE" id="PS50011">
    <property type="entry name" value="PROTEIN_KINASE_DOM"/>
    <property type="match status" value="1"/>
</dbReference>
<name>D4B2U0_ARTBC</name>
<evidence type="ECO:0000256" key="3">
    <source>
        <dbReference type="ARBA" id="ARBA00022679"/>
    </source>
</evidence>
<dbReference type="Proteomes" id="UP000008866">
    <property type="component" value="Unassembled WGS sequence"/>
</dbReference>
<dbReference type="Gene3D" id="3.30.200.20">
    <property type="entry name" value="Phosphorylase Kinase, domain 1"/>
    <property type="match status" value="1"/>
</dbReference>
<accession>D4B2U0</accession>
<evidence type="ECO:0000256" key="1">
    <source>
        <dbReference type="ARBA" id="ARBA00012513"/>
    </source>
</evidence>
<dbReference type="GeneID" id="9525158"/>
<evidence type="ECO:0000313" key="11">
    <source>
        <dbReference type="Proteomes" id="UP000008866"/>
    </source>
</evidence>
<dbReference type="GO" id="GO:0050684">
    <property type="term" value="P:regulation of mRNA processing"/>
    <property type="evidence" value="ECO:0007669"/>
    <property type="project" value="TreeGrafter"/>
</dbReference>
<dbReference type="KEGG" id="abe:ARB_02773"/>